<protein>
    <recommendedName>
        <fullName evidence="3">WD40 repeat domain-containing protein</fullName>
    </recommendedName>
</protein>
<dbReference type="GO" id="GO:0004812">
    <property type="term" value="F:aminoacyl-tRNA ligase activity"/>
    <property type="evidence" value="ECO:0007669"/>
    <property type="project" value="InterPro"/>
</dbReference>
<gene>
    <name evidence="1" type="ORF">AQJ64_43090</name>
</gene>
<comment type="caution">
    <text evidence="1">The sequence shown here is derived from an EMBL/GenBank/DDBJ whole genome shotgun (WGS) entry which is preliminary data.</text>
</comment>
<sequence>MELTDRVVRIVHVPEAGLLAADVTGRIHLLDENLHVIRSSAAPTGSVTAGHAPVYTVTAAGDWVVGRDKRGTLLRWRLDTLDLVDVLDADRTANRAELLEGEEPSPVMSRGITVHQGKVYMNNGYRQMAVLDLETFAVERIEPNFAGHVPLEWFCQDHPEIDAASDKAGRVFLGDLETLDFPTVVKADGGNIHRILYDSLHDRFWATQDDGVDENNNIANGVLTLDAEGNVTGQLLLARDDVEFLAFSPDQRTVYVGGFDGVLHLLDNSTPELKVASTVSGFSHQLTDFAVADDGTIYTLTQDGDIRRLTADGTRILARAPFRRQCVWDVQPSVDDPAELYAATDDGVAVLSVVADGLGEPHLDLRAHHTHDLGFTRRVVPLPGGWAGVTRDQWVFRADRDGTVLWRRRLDALAHTVAGSPDHTRLLACHNDGVDELDAKTGELIARLDIGRASAWTGCYLPTGERVIGSSTGLISVYAADRDEVLREFDTEEYPKRMWAESPDALIISGENGVKRLALADGGITHRWTELLDNTVENGVLLGNTVYAVSYGCQLGAFDRESTEITALVEDLPDFAKALTAVPFGDEYVLVVGGRGGWIRLFRPAGEGRKAALTRVRDLLLPRQRTTP</sequence>
<keyword evidence="2" id="KW-1185">Reference proteome</keyword>
<dbReference type="GO" id="GO:0005524">
    <property type="term" value="F:ATP binding"/>
    <property type="evidence" value="ECO:0007669"/>
    <property type="project" value="InterPro"/>
</dbReference>
<accession>A0A117R7F0</accession>
<dbReference type="GO" id="GO:0006418">
    <property type="term" value="P:tRNA aminoacylation for protein translation"/>
    <property type="evidence" value="ECO:0007669"/>
    <property type="project" value="InterPro"/>
</dbReference>
<dbReference type="InterPro" id="IPR001412">
    <property type="entry name" value="aa-tRNA-synth_I_CS"/>
</dbReference>
<dbReference type="OrthoDB" id="4284044at2"/>
<evidence type="ECO:0008006" key="3">
    <source>
        <dbReference type="Google" id="ProtNLM"/>
    </source>
</evidence>
<evidence type="ECO:0000313" key="2">
    <source>
        <dbReference type="Proteomes" id="UP000052982"/>
    </source>
</evidence>
<dbReference type="RefSeq" id="WP_055635928.1">
    <property type="nucleotide sequence ID" value="NZ_JBIRRP010000005.1"/>
</dbReference>
<organism evidence="1 2">
    <name type="scientific">Streptomyces griseoruber</name>
    <dbReference type="NCBI Taxonomy" id="1943"/>
    <lineage>
        <taxon>Bacteria</taxon>
        <taxon>Bacillati</taxon>
        <taxon>Actinomycetota</taxon>
        <taxon>Actinomycetes</taxon>
        <taxon>Kitasatosporales</taxon>
        <taxon>Streptomycetaceae</taxon>
        <taxon>Streptomyces</taxon>
    </lineage>
</organism>
<dbReference type="STRING" id="1943.AQJ64_43090"/>
<dbReference type="EMBL" id="LMWW01000087">
    <property type="protein sequence ID" value="KUN75221.1"/>
    <property type="molecule type" value="Genomic_DNA"/>
</dbReference>
<dbReference type="PROSITE" id="PS00178">
    <property type="entry name" value="AA_TRNA_LIGASE_I"/>
    <property type="match status" value="1"/>
</dbReference>
<dbReference type="Proteomes" id="UP000052982">
    <property type="component" value="Unassembled WGS sequence"/>
</dbReference>
<dbReference type="SUPFAM" id="SSF50969">
    <property type="entry name" value="YVTN repeat-like/Quinoprotein amine dehydrogenase"/>
    <property type="match status" value="1"/>
</dbReference>
<dbReference type="InterPro" id="IPR015943">
    <property type="entry name" value="WD40/YVTN_repeat-like_dom_sf"/>
</dbReference>
<name>A0A117R7F0_9ACTN</name>
<proteinExistence type="predicted"/>
<dbReference type="AlphaFoldDB" id="A0A117R7F0"/>
<dbReference type="Gene3D" id="2.130.10.10">
    <property type="entry name" value="YVTN repeat-like/Quinoprotein amine dehydrogenase"/>
    <property type="match status" value="2"/>
</dbReference>
<reference evidence="1 2" key="1">
    <citation type="submission" date="2015-10" db="EMBL/GenBank/DDBJ databases">
        <title>Draft genome sequence of Streptomyces griseoruber DSM 40281, type strain for the species Streptomyces griseoruber.</title>
        <authorList>
            <person name="Ruckert C."/>
            <person name="Winkler A."/>
            <person name="Kalinowski J."/>
            <person name="Kampfer P."/>
            <person name="Glaeser S."/>
        </authorList>
    </citation>
    <scope>NUCLEOTIDE SEQUENCE [LARGE SCALE GENOMIC DNA]</scope>
    <source>
        <strain evidence="1 2">DSM 40281</strain>
    </source>
</reference>
<evidence type="ECO:0000313" key="1">
    <source>
        <dbReference type="EMBL" id="KUN75221.1"/>
    </source>
</evidence>
<dbReference type="InterPro" id="IPR011044">
    <property type="entry name" value="Quino_amine_DH_bsu"/>
</dbReference>
<dbReference type="SUPFAM" id="SSF69322">
    <property type="entry name" value="Tricorn protease domain 2"/>
    <property type="match status" value="1"/>
</dbReference>